<proteinExistence type="predicted"/>
<dbReference type="EMBL" id="CP060718">
    <property type="protein sequence ID" value="QNN67198.1"/>
    <property type="molecule type" value="Genomic_DNA"/>
</dbReference>
<evidence type="ECO:0000313" key="4">
    <source>
        <dbReference type="Proteomes" id="UP000515971"/>
    </source>
</evidence>
<name>A0A7G9SH73_9SPHN</name>
<evidence type="ECO:0000256" key="2">
    <source>
        <dbReference type="SAM" id="SignalP"/>
    </source>
</evidence>
<dbReference type="Proteomes" id="UP000515971">
    <property type="component" value="Chromosome"/>
</dbReference>
<feature type="signal peptide" evidence="2">
    <location>
        <begin position="1"/>
        <end position="19"/>
    </location>
</feature>
<gene>
    <name evidence="3" type="ORF">H9L13_11355</name>
</gene>
<evidence type="ECO:0000313" key="3">
    <source>
        <dbReference type="EMBL" id="QNN67198.1"/>
    </source>
</evidence>
<feature type="chain" id="PRO_5028875003" evidence="2">
    <location>
        <begin position="20"/>
        <end position="70"/>
    </location>
</feature>
<keyword evidence="4" id="KW-1185">Reference proteome</keyword>
<dbReference type="KEGG" id="slut:H9L13_11355"/>
<keyword evidence="2" id="KW-0732">Signal</keyword>
<feature type="region of interest" description="Disordered" evidence="1">
    <location>
        <begin position="38"/>
        <end position="70"/>
    </location>
</feature>
<evidence type="ECO:0000256" key="1">
    <source>
        <dbReference type="SAM" id="MobiDB-lite"/>
    </source>
</evidence>
<protein>
    <submittedName>
        <fullName evidence="3">Uncharacterized protein</fullName>
    </submittedName>
</protein>
<dbReference type="AlphaFoldDB" id="A0A7G9SH73"/>
<dbReference type="RefSeq" id="WP_187537790.1">
    <property type="nucleotide sequence ID" value="NZ_BAABJT010000001.1"/>
</dbReference>
<reference evidence="3 4" key="1">
    <citation type="submission" date="2020-08" db="EMBL/GenBank/DDBJ databases">
        <title>Genome sequence of Sphingomonas lutea KCTC 23642T.</title>
        <authorList>
            <person name="Hyun D.-W."/>
            <person name="Bae J.-W."/>
        </authorList>
    </citation>
    <scope>NUCLEOTIDE SEQUENCE [LARGE SCALE GENOMIC DNA]</scope>
    <source>
        <strain evidence="3 4">KCTC 23642</strain>
    </source>
</reference>
<accession>A0A7G9SH73</accession>
<sequence>MMAFALILLAAAPASTVQATPIKCDAKPFTLTKPVAKAANDKAPAAKAKKPRPIEKPSCNHPGHAPGHKH</sequence>
<organism evidence="3 4">
    <name type="scientific">Sphingomonas lutea</name>
    <dbReference type="NCBI Taxonomy" id="1045317"/>
    <lineage>
        <taxon>Bacteria</taxon>
        <taxon>Pseudomonadati</taxon>
        <taxon>Pseudomonadota</taxon>
        <taxon>Alphaproteobacteria</taxon>
        <taxon>Sphingomonadales</taxon>
        <taxon>Sphingomonadaceae</taxon>
        <taxon>Sphingomonas</taxon>
    </lineage>
</organism>